<evidence type="ECO:0000313" key="4">
    <source>
        <dbReference type="EMBL" id="RAI78566.1"/>
    </source>
</evidence>
<dbReference type="Gene3D" id="3.40.630.30">
    <property type="match status" value="1"/>
</dbReference>
<dbReference type="PROSITE" id="PS51186">
    <property type="entry name" value="GNAT"/>
    <property type="match status" value="1"/>
</dbReference>
<dbReference type="OrthoDB" id="5292888at2"/>
<keyword evidence="2" id="KW-0012">Acyltransferase</keyword>
<dbReference type="InterPro" id="IPR016181">
    <property type="entry name" value="Acyl_CoA_acyltransferase"/>
</dbReference>
<dbReference type="EMBL" id="QLII01000001">
    <property type="protein sequence ID" value="RAI78566.1"/>
    <property type="molecule type" value="Genomic_DNA"/>
</dbReference>
<keyword evidence="5" id="KW-1185">Reference proteome</keyword>
<dbReference type="InterPro" id="IPR050832">
    <property type="entry name" value="Bact_Acetyltransf"/>
</dbReference>
<comment type="caution">
    <text evidence="4">The sequence shown here is derived from an EMBL/GenBank/DDBJ whole genome shotgun (WGS) entry which is preliminary data.</text>
</comment>
<protein>
    <submittedName>
        <fullName evidence="4">GNAT family N-acetyltransferase</fullName>
    </submittedName>
</protein>
<name>A0A327NX08_9BACT</name>
<sequence>MITYREATTDDAEQIAQLHSLSWQQNYRGIWRDEFLNGPVFENRRTVWQQRLRQPIPNQHIIVAESVGTICGFACLYTDDDALWGTLLDNLHVHADLKGQGVGTKLIKSAARWAYAKNPEAGFYLWVLPQNTNARNFYEKLGATNHELVSHETPDGGLSDAYRYVWPDVTKLI</sequence>
<dbReference type="InterPro" id="IPR000182">
    <property type="entry name" value="GNAT_dom"/>
</dbReference>
<accession>A0A327NX08</accession>
<evidence type="ECO:0000259" key="3">
    <source>
        <dbReference type="PROSITE" id="PS51186"/>
    </source>
</evidence>
<feature type="domain" description="N-acetyltransferase" evidence="3">
    <location>
        <begin position="2"/>
        <end position="169"/>
    </location>
</feature>
<organism evidence="4 5">
    <name type="scientific">Spirosoma telluris</name>
    <dbReference type="NCBI Taxonomy" id="2183553"/>
    <lineage>
        <taxon>Bacteria</taxon>
        <taxon>Pseudomonadati</taxon>
        <taxon>Bacteroidota</taxon>
        <taxon>Cytophagia</taxon>
        <taxon>Cytophagales</taxon>
        <taxon>Cytophagaceae</taxon>
        <taxon>Spirosoma</taxon>
    </lineage>
</organism>
<dbReference type="Proteomes" id="UP000249016">
    <property type="component" value="Unassembled WGS sequence"/>
</dbReference>
<evidence type="ECO:0000256" key="1">
    <source>
        <dbReference type="ARBA" id="ARBA00022679"/>
    </source>
</evidence>
<dbReference type="Pfam" id="PF00583">
    <property type="entry name" value="Acetyltransf_1"/>
    <property type="match status" value="1"/>
</dbReference>
<dbReference type="PANTHER" id="PTHR43877">
    <property type="entry name" value="AMINOALKYLPHOSPHONATE N-ACETYLTRANSFERASE-RELATED-RELATED"/>
    <property type="match status" value="1"/>
</dbReference>
<dbReference type="CDD" id="cd04301">
    <property type="entry name" value="NAT_SF"/>
    <property type="match status" value="1"/>
</dbReference>
<dbReference type="AlphaFoldDB" id="A0A327NX08"/>
<dbReference type="SUPFAM" id="SSF55729">
    <property type="entry name" value="Acyl-CoA N-acyltransferases (Nat)"/>
    <property type="match status" value="1"/>
</dbReference>
<evidence type="ECO:0000313" key="5">
    <source>
        <dbReference type="Proteomes" id="UP000249016"/>
    </source>
</evidence>
<dbReference type="GO" id="GO:0016747">
    <property type="term" value="F:acyltransferase activity, transferring groups other than amino-acyl groups"/>
    <property type="evidence" value="ECO:0007669"/>
    <property type="project" value="InterPro"/>
</dbReference>
<reference evidence="4 5" key="1">
    <citation type="submission" date="2018-06" db="EMBL/GenBank/DDBJ databases">
        <title>Spirosoma sp. HMF3257 Genome sequencing and assembly.</title>
        <authorList>
            <person name="Kang H."/>
            <person name="Cha I."/>
            <person name="Kim H."/>
            <person name="Kang J."/>
            <person name="Joh K."/>
        </authorList>
    </citation>
    <scope>NUCLEOTIDE SEQUENCE [LARGE SCALE GENOMIC DNA]</scope>
    <source>
        <strain evidence="4 5">HMF3257</strain>
    </source>
</reference>
<proteinExistence type="predicted"/>
<keyword evidence="1 4" id="KW-0808">Transferase</keyword>
<evidence type="ECO:0000256" key="2">
    <source>
        <dbReference type="ARBA" id="ARBA00023315"/>
    </source>
</evidence>
<dbReference type="PANTHER" id="PTHR43877:SF1">
    <property type="entry name" value="ACETYLTRANSFERASE"/>
    <property type="match status" value="1"/>
</dbReference>
<gene>
    <name evidence="4" type="ORF">HMF3257_23075</name>
</gene>